<reference evidence="1" key="2">
    <citation type="submission" date="2021-08" db="EMBL/GenBank/DDBJ databases">
        <authorList>
            <person name="Tani A."/>
            <person name="Ola A."/>
            <person name="Ogura Y."/>
            <person name="Katsura K."/>
            <person name="Hayashi T."/>
        </authorList>
    </citation>
    <scope>NUCLEOTIDE SEQUENCE</scope>
    <source>
        <strain evidence="1">LMG 23639</strain>
    </source>
</reference>
<dbReference type="EMBL" id="BPQR01000058">
    <property type="protein sequence ID" value="GJE07992.1"/>
    <property type="molecule type" value="Genomic_DNA"/>
</dbReference>
<sequence length="125" mass="13889">MAKRVIIRPGFIRVSRPGYDVDTASERDLLLSLGARNNQIIQRGQATMTLVNQAGAINTYQSNVWFPTQATAPDFWFGITTSVVTNDGTTYTVVSYTDHLFVEVKVVSATLTTVPYLIFRKRLSG</sequence>
<proteinExistence type="predicted"/>
<dbReference type="RefSeq" id="WP_238277423.1">
    <property type="nucleotide sequence ID" value="NZ_BPQR01000058.1"/>
</dbReference>
<evidence type="ECO:0000313" key="1">
    <source>
        <dbReference type="EMBL" id="GJE07992.1"/>
    </source>
</evidence>
<protein>
    <submittedName>
        <fullName evidence="1">Uncharacterized protein</fullName>
    </submittedName>
</protein>
<evidence type="ECO:0000313" key="2">
    <source>
        <dbReference type="Proteomes" id="UP001055102"/>
    </source>
</evidence>
<keyword evidence="2" id="KW-1185">Reference proteome</keyword>
<dbReference type="Proteomes" id="UP001055102">
    <property type="component" value="Unassembled WGS sequence"/>
</dbReference>
<comment type="caution">
    <text evidence="1">The sequence shown here is derived from an EMBL/GenBank/DDBJ whole genome shotgun (WGS) entry which is preliminary data.</text>
</comment>
<name>A0ABQ4SY21_9HYPH</name>
<accession>A0ABQ4SY21</accession>
<organism evidence="1 2">
    <name type="scientific">Methylobacterium jeotgali</name>
    <dbReference type="NCBI Taxonomy" id="381630"/>
    <lineage>
        <taxon>Bacteria</taxon>
        <taxon>Pseudomonadati</taxon>
        <taxon>Pseudomonadota</taxon>
        <taxon>Alphaproteobacteria</taxon>
        <taxon>Hyphomicrobiales</taxon>
        <taxon>Methylobacteriaceae</taxon>
        <taxon>Methylobacterium</taxon>
    </lineage>
</organism>
<gene>
    <name evidence="1" type="ORF">AOPFMNJM_3324</name>
</gene>
<reference evidence="1" key="1">
    <citation type="journal article" date="2021" name="Front. Microbiol.">
        <title>Comprehensive Comparative Genomics and Phenotyping of Methylobacterium Species.</title>
        <authorList>
            <person name="Alessa O."/>
            <person name="Ogura Y."/>
            <person name="Fujitani Y."/>
            <person name="Takami H."/>
            <person name="Hayashi T."/>
            <person name="Sahin N."/>
            <person name="Tani A."/>
        </authorList>
    </citation>
    <scope>NUCLEOTIDE SEQUENCE</scope>
    <source>
        <strain evidence="1">LMG 23639</strain>
    </source>
</reference>